<proteinExistence type="predicted"/>
<gene>
    <name evidence="2" type="ORF">ABT272_08945</name>
</gene>
<evidence type="ECO:0000256" key="1">
    <source>
        <dbReference type="SAM" id="Phobius"/>
    </source>
</evidence>
<keyword evidence="3" id="KW-1185">Reference proteome</keyword>
<dbReference type="RefSeq" id="WP_352063225.1">
    <property type="nucleotide sequence ID" value="NZ_JBEPAZ010000005.1"/>
</dbReference>
<dbReference type="Proteomes" id="UP001470023">
    <property type="component" value="Unassembled WGS sequence"/>
</dbReference>
<accession>A0ABV1U2B0</accession>
<dbReference type="EMBL" id="JBEPAZ010000005">
    <property type="protein sequence ID" value="MER6427861.1"/>
    <property type="molecule type" value="Genomic_DNA"/>
</dbReference>
<organism evidence="2 3">
    <name type="scientific">Streptomyces sp. 900105245</name>
    <dbReference type="NCBI Taxonomy" id="3154379"/>
    <lineage>
        <taxon>Bacteria</taxon>
        <taxon>Bacillati</taxon>
        <taxon>Actinomycetota</taxon>
        <taxon>Actinomycetes</taxon>
        <taxon>Kitasatosporales</taxon>
        <taxon>Streptomycetaceae</taxon>
        <taxon>Streptomyces</taxon>
    </lineage>
</organism>
<feature type="transmembrane region" description="Helical" evidence="1">
    <location>
        <begin position="20"/>
        <end position="39"/>
    </location>
</feature>
<name>A0ABV1U2B0_9ACTN</name>
<protein>
    <submittedName>
        <fullName evidence="2">Uncharacterized protein</fullName>
    </submittedName>
</protein>
<sequence>MSIGLLVWRLMDKDSVSRVAIAAVLVLVWSWLLAANWFARRKQE</sequence>
<keyword evidence="1" id="KW-0472">Membrane</keyword>
<comment type="caution">
    <text evidence="2">The sequence shown here is derived from an EMBL/GenBank/DDBJ whole genome shotgun (WGS) entry which is preliminary data.</text>
</comment>
<evidence type="ECO:0000313" key="3">
    <source>
        <dbReference type="Proteomes" id="UP001470023"/>
    </source>
</evidence>
<reference evidence="2 3" key="1">
    <citation type="submission" date="2024-06" db="EMBL/GenBank/DDBJ databases">
        <title>The Natural Products Discovery Center: Release of the First 8490 Sequenced Strains for Exploring Actinobacteria Biosynthetic Diversity.</title>
        <authorList>
            <person name="Kalkreuter E."/>
            <person name="Kautsar S.A."/>
            <person name="Yang D."/>
            <person name="Bader C.D."/>
            <person name="Teijaro C.N."/>
            <person name="Fluegel L."/>
            <person name="Davis C.M."/>
            <person name="Simpson J.R."/>
            <person name="Lauterbach L."/>
            <person name="Steele A.D."/>
            <person name="Gui C."/>
            <person name="Meng S."/>
            <person name="Li G."/>
            <person name="Viehrig K."/>
            <person name="Ye F."/>
            <person name="Su P."/>
            <person name="Kiefer A.F."/>
            <person name="Nichols A."/>
            <person name="Cepeda A.J."/>
            <person name="Yan W."/>
            <person name="Fan B."/>
            <person name="Jiang Y."/>
            <person name="Adhikari A."/>
            <person name="Zheng C.-J."/>
            <person name="Schuster L."/>
            <person name="Cowan T.M."/>
            <person name="Smanski M.J."/>
            <person name="Chevrette M.G."/>
            <person name="De Carvalho L.P.S."/>
            <person name="Shen B."/>
        </authorList>
    </citation>
    <scope>NUCLEOTIDE SEQUENCE [LARGE SCALE GENOMIC DNA]</scope>
    <source>
        <strain evidence="2 3">NPDC001166</strain>
    </source>
</reference>
<keyword evidence="1" id="KW-0812">Transmembrane</keyword>
<evidence type="ECO:0000313" key="2">
    <source>
        <dbReference type="EMBL" id="MER6427861.1"/>
    </source>
</evidence>
<keyword evidence="1" id="KW-1133">Transmembrane helix</keyword>